<dbReference type="AlphaFoldDB" id="A0A948TE81"/>
<name>A0A948TE81_9BACT</name>
<reference evidence="2" key="2">
    <citation type="submission" date="2021-04" db="EMBL/GenBank/DDBJ databases">
        <authorList>
            <person name="Gilroy R."/>
        </authorList>
    </citation>
    <scope>NUCLEOTIDE SEQUENCE</scope>
    <source>
        <strain evidence="2">G4-2901</strain>
    </source>
</reference>
<proteinExistence type="predicted"/>
<keyword evidence="1" id="KW-1133">Transmembrane helix</keyword>
<organism evidence="2 3">
    <name type="scientific">Candidatus Phocaeicola faecigallinarum</name>
    <dbReference type="NCBI Taxonomy" id="2838732"/>
    <lineage>
        <taxon>Bacteria</taxon>
        <taxon>Pseudomonadati</taxon>
        <taxon>Bacteroidota</taxon>
        <taxon>Bacteroidia</taxon>
        <taxon>Bacteroidales</taxon>
        <taxon>Bacteroidaceae</taxon>
        <taxon>Phocaeicola</taxon>
    </lineage>
</organism>
<evidence type="ECO:0000313" key="2">
    <source>
        <dbReference type="EMBL" id="MBU3839254.1"/>
    </source>
</evidence>
<evidence type="ECO:0008006" key="4">
    <source>
        <dbReference type="Google" id="ProtNLM"/>
    </source>
</evidence>
<dbReference type="Proteomes" id="UP000783796">
    <property type="component" value="Unassembled WGS sequence"/>
</dbReference>
<feature type="transmembrane region" description="Helical" evidence="1">
    <location>
        <begin position="38"/>
        <end position="60"/>
    </location>
</feature>
<comment type="caution">
    <text evidence="2">The sequence shown here is derived from an EMBL/GenBank/DDBJ whole genome shotgun (WGS) entry which is preliminary data.</text>
</comment>
<keyword evidence="1" id="KW-0472">Membrane</keyword>
<dbReference type="EMBL" id="JAHLFW010000110">
    <property type="protein sequence ID" value="MBU3839254.1"/>
    <property type="molecule type" value="Genomic_DNA"/>
</dbReference>
<gene>
    <name evidence="2" type="ORF">H9777_13300</name>
</gene>
<reference evidence="2" key="1">
    <citation type="journal article" date="2021" name="PeerJ">
        <title>Extensive microbial diversity within the chicken gut microbiome revealed by metagenomics and culture.</title>
        <authorList>
            <person name="Gilroy R."/>
            <person name="Ravi A."/>
            <person name="Getino M."/>
            <person name="Pursley I."/>
            <person name="Horton D.L."/>
            <person name="Alikhan N.F."/>
            <person name="Baker D."/>
            <person name="Gharbi K."/>
            <person name="Hall N."/>
            <person name="Watson M."/>
            <person name="Adriaenssens E.M."/>
            <person name="Foster-Nyarko E."/>
            <person name="Jarju S."/>
            <person name="Secka A."/>
            <person name="Antonio M."/>
            <person name="Oren A."/>
            <person name="Chaudhuri R.R."/>
            <person name="La Ragione R."/>
            <person name="Hildebrand F."/>
            <person name="Pallen M.J."/>
        </authorList>
    </citation>
    <scope>NUCLEOTIDE SEQUENCE</scope>
    <source>
        <strain evidence="2">G4-2901</strain>
    </source>
</reference>
<feature type="transmembrane region" description="Helical" evidence="1">
    <location>
        <begin position="94"/>
        <end position="116"/>
    </location>
</feature>
<evidence type="ECO:0000313" key="3">
    <source>
        <dbReference type="Proteomes" id="UP000783796"/>
    </source>
</evidence>
<keyword evidence="1" id="KW-0812">Transmembrane</keyword>
<sequence length="120" mass="13422">MNDLKLKFIISGILIAAIGLVLSHTYRPYVYENHINDFHLADIIGSVVCVPAAVLCAYGIDSRYSIKQYTIGAAIVYIAYEFLGLFHIHGTFDVYDIIAIIIRSLVIYRLCLFFGVSSGR</sequence>
<accession>A0A948TE81</accession>
<feature type="transmembrane region" description="Helical" evidence="1">
    <location>
        <begin position="69"/>
        <end position="88"/>
    </location>
</feature>
<protein>
    <recommendedName>
        <fullName evidence="4">Transmembrane protein</fullName>
    </recommendedName>
</protein>
<evidence type="ECO:0000256" key="1">
    <source>
        <dbReference type="SAM" id="Phobius"/>
    </source>
</evidence>
<feature type="transmembrane region" description="Helical" evidence="1">
    <location>
        <begin position="7"/>
        <end position="26"/>
    </location>
</feature>